<comment type="caution">
    <text evidence="2">The sequence shown here is derived from an EMBL/GenBank/DDBJ whole genome shotgun (WGS) entry which is preliminary data.</text>
</comment>
<proteinExistence type="predicted"/>
<evidence type="ECO:0000313" key="2">
    <source>
        <dbReference type="EMBL" id="OAE28620.1"/>
    </source>
</evidence>
<protein>
    <submittedName>
        <fullName evidence="2">Uncharacterized protein</fullName>
    </submittedName>
</protein>
<name>A0A176W683_MARPO</name>
<dbReference type="EMBL" id="LVLJ01001708">
    <property type="protein sequence ID" value="OAE28620.1"/>
    <property type="molecule type" value="Genomic_DNA"/>
</dbReference>
<dbReference type="Proteomes" id="UP000077202">
    <property type="component" value="Unassembled WGS sequence"/>
</dbReference>
<evidence type="ECO:0000313" key="3">
    <source>
        <dbReference type="Proteomes" id="UP000077202"/>
    </source>
</evidence>
<organism evidence="2 3">
    <name type="scientific">Marchantia polymorpha subsp. ruderalis</name>
    <dbReference type="NCBI Taxonomy" id="1480154"/>
    <lineage>
        <taxon>Eukaryota</taxon>
        <taxon>Viridiplantae</taxon>
        <taxon>Streptophyta</taxon>
        <taxon>Embryophyta</taxon>
        <taxon>Marchantiophyta</taxon>
        <taxon>Marchantiopsida</taxon>
        <taxon>Marchantiidae</taxon>
        <taxon>Marchantiales</taxon>
        <taxon>Marchantiaceae</taxon>
        <taxon>Marchantia</taxon>
    </lineage>
</organism>
<feature type="region of interest" description="Disordered" evidence="1">
    <location>
        <begin position="1"/>
        <end position="47"/>
    </location>
</feature>
<accession>A0A176W683</accession>
<evidence type="ECO:0000256" key="1">
    <source>
        <dbReference type="SAM" id="MobiDB-lite"/>
    </source>
</evidence>
<keyword evidence="3" id="KW-1185">Reference proteome</keyword>
<dbReference type="AlphaFoldDB" id="A0A176W683"/>
<feature type="region of interest" description="Disordered" evidence="1">
    <location>
        <begin position="206"/>
        <end position="281"/>
    </location>
</feature>
<dbReference type="PANTHER" id="PTHR37076:SF3">
    <property type="entry name" value="STRESS RESPONSE PROTEIN NST1-LIKE"/>
    <property type="match status" value="1"/>
</dbReference>
<sequence>MEERVGVLPPPGTPPESAGRGAADQDGTAVATRSNRDTMTSAHMRRKKWSEEEEETLISKYGELYRAGTLNRLKTREKKFEPIAAHVNSLHHCQDKVSFPWEWTWRDLSVKIQNMRHQYLGVKQKIRRPPDSKGVREQEEYDWQEGIVHWSNFLKYKEVFGDLELESNELVARGVGSATNHLKFEGKGQRGRSRLSSKSKVRLFNGNTTRLAGEGGGGSLPAGGVVDRGDKAAPGEPGPPVLSLEYEWDEDDDARDDDDEFGSKKKKQRRNQGKVSADSGGCVLSEGKILAFLGAYIADQREREAQREAREREREDAERERERNRLERERIREEQERKSEREREEREKAREVVERERWEEERQRERVWEEKREKEKQEWRERMTTLQLEHQASMMQMQAQMVQSQQNMVSLLLGFFLHGGQVGDNPGQRNSSLSPIASQILRNLQQLSGATGQGGERKAGIEATTHFIVDGELDLVLHLPELLGRALGCKVLCASGYPRSGQLYPGYLEQARFVSGCEDAMSLSQLPTALDRLCNHAFVWNSVADGKQKSQIVVTP</sequence>
<feature type="compositionally biased region" description="Polar residues" evidence="1">
    <location>
        <begin position="31"/>
        <end position="41"/>
    </location>
</feature>
<gene>
    <name evidence="2" type="ORF">AXG93_1335s1110</name>
</gene>
<reference evidence="2" key="1">
    <citation type="submission" date="2016-03" db="EMBL/GenBank/DDBJ databases">
        <title>Mechanisms controlling the formation of the plant cell surface in tip-growing cells are functionally conserved among land plants.</title>
        <authorList>
            <person name="Honkanen S."/>
            <person name="Jones V.A."/>
            <person name="Morieri G."/>
            <person name="Champion C."/>
            <person name="Hetherington A.J."/>
            <person name="Kelly S."/>
            <person name="Saint-Marcoux D."/>
            <person name="Proust H."/>
            <person name="Prescott H."/>
            <person name="Dolan L."/>
        </authorList>
    </citation>
    <scope>NUCLEOTIDE SEQUENCE [LARGE SCALE GENOMIC DNA]</scope>
    <source>
        <tissue evidence="2">Whole gametophyte</tissue>
    </source>
</reference>
<dbReference type="PANTHER" id="PTHR37076">
    <property type="entry name" value="HISTONE-LYSINE N-METHYLTRANSFERASE, H3 LYSINE-79 SPECIFIC-LIKE-RELATED"/>
    <property type="match status" value="1"/>
</dbReference>
<feature type="region of interest" description="Disordered" evidence="1">
    <location>
        <begin position="308"/>
        <end position="350"/>
    </location>
</feature>
<feature type="compositionally biased region" description="Acidic residues" evidence="1">
    <location>
        <begin position="246"/>
        <end position="260"/>
    </location>
</feature>